<evidence type="ECO:0000256" key="3">
    <source>
        <dbReference type="ARBA" id="ARBA00022763"/>
    </source>
</evidence>
<dbReference type="PANTHER" id="PTHR11361:SF34">
    <property type="entry name" value="DNA MISMATCH REPAIR PROTEIN MSH1, MITOCHONDRIAL"/>
    <property type="match status" value="1"/>
</dbReference>
<dbReference type="NCBIfam" id="NF003810">
    <property type="entry name" value="PRK05399.1"/>
    <property type="match status" value="1"/>
</dbReference>
<comment type="function">
    <text evidence="7">This protein is involved in the repair of mismatches in DNA. It is possible that it carries out the mismatch recognition step. This protein has a weak ATPase activity.</text>
</comment>
<dbReference type="InterPro" id="IPR005748">
    <property type="entry name" value="DNA_mismatch_repair_MutS"/>
</dbReference>
<keyword evidence="2 7" id="KW-0547">Nucleotide-binding</keyword>
<sequence length="867" mass="94356">MMKQYYSIKREHPEALLLFRMGDFYETFGEDARTVSRELDIVLTARDRKSKNPVPLAGIPYHALDSYLAKLIRRGFRVAICDQLEDPKAARGLVKRGVVRVVSPGTVVEGALLDAGHNFLAAALESDGRYGLALLDISTGDFRAAQFASRGGLEAELVRHAPAEVLVAPVADATDSGGDAGNGVAEQADAGLANWLRTHGFAVTEAELEGWLHPVAAKALGKRFGALELEPLATTAAGAVLEYAGATQFSELAHLRPPVPLATREQMILDAVTLRNLEVVRAVGDGGVRDSLFGHINATVTAGGGRTLREWLLRPLATLEPLAARHDAVGELVGKTLPRREIRDILKGFQDVERLLSRVGHGSASPRDLAGLGQSLAIVGELQQLLTEEPLEAALLAATVGEIDPHPEVSQHLAQALVEEPPVVIRDGGIFCGGFSKKLDQLRGQATQGREWVTALQVQERKRTGIPRLKVGYNRVFGYYLEIPKKDAKKAPESYHRKQTVASGERYITPELKEQESAILRADERATALEGELFRELREWVLARLPSLQATARAVGQLDALAALAEVAETRDYCQPEMSERGALHVSDGRHPVIERLREGEYIPNSLHLDDAQRQVMILTGPNMGGKSTYMRQTALICLLAQAGSWVPAASARLPLVDRIFTRVGAHDDLVHGHSTFMVEMLELANILHNATTRSLVLLDEIGRGTSTYDGLAIAWAVAEQLHAGRGVKTMFATHYHQLTDLARLLDRAFNAHMQAREEGNELLLLYRVAEGPADASFGVHVAQMAGVPDTVTRRAREVLGKLEQDATVEVATGGGPVQAVFDLAQAAAAEAPQADQLRDEIRKLDLMNMTPLQALEKLHDLQQELL</sequence>
<evidence type="ECO:0000256" key="4">
    <source>
        <dbReference type="ARBA" id="ARBA00022840"/>
    </source>
</evidence>
<reference evidence="11" key="1">
    <citation type="journal article" date="2014" name="Genome Biol. Evol.">
        <title>Pangenome evidence for extensive interdomain horizontal transfer affecting lineage core and shell genes in uncultured planktonic thaumarchaeota and euryarchaeota.</title>
        <authorList>
            <person name="Deschamps P."/>
            <person name="Zivanovic Y."/>
            <person name="Moreira D."/>
            <person name="Rodriguez-Valera F."/>
            <person name="Lopez-Garcia P."/>
        </authorList>
    </citation>
    <scope>NUCLEOTIDE SEQUENCE</scope>
</reference>
<dbReference type="GO" id="GO:0005524">
    <property type="term" value="F:ATP binding"/>
    <property type="evidence" value="ECO:0007669"/>
    <property type="project" value="UniProtKB-UniRule"/>
</dbReference>
<dbReference type="FunFam" id="3.40.50.300:FF:000870">
    <property type="entry name" value="MutS protein homolog 4"/>
    <property type="match status" value="1"/>
</dbReference>
<dbReference type="SUPFAM" id="SSF53150">
    <property type="entry name" value="DNA repair protein MutS, domain II"/>
    <property type="match status" value="1"/>
</dbReference>
<dbReference type="Gene3D" id="1.10.1420.10">
    <property type="match status" value="2"/>
</dbReference>
<keyword evidence="3 7" id="KW-0227">DNA damage</keyword>
<dbReference type="InterPro" id="IPR036187">
    <property type="entry name" value="DNA_mismatch_repair_MutS_sf"/>
</dbReference>
<keyword evidence="6 7" id="KW-0234">DNA repair</keyword>
<dbReference type="SUPFAM" id="SSF52540">
    <property type="entry name" value="P-loop containing nucleoside triphosphate hydrolases"/>
    <property type="match status" value="1"/>
</dbReference>
<evidence type="ECO:0000256" key="1">
    <source>
        <dbReference type="ARBA" id="ARBA00006271"/>
    </source>
</evidence>
<keyword evidence="4 7" id="KW-0067">ATP-binding</keyword>
<accession>A0A075GHJ8</accession>
<dbReference type="InterPro" id="IPR017261">
    <property type="entry name" value="DNA_mismatch_repair_MutS/MSH"/>
</dbReference>
<dbReference type="InterPro" id="IPR016151">
    <property type="entry name" value="DNA_mismatch_repair_MutS_N"/>
</dbReference>
<dbReference type="NCBIfam" id="TIGR01070">
    <property type="entry name" value="mutS1"/>
    <property type="match status" value="1"/>
</dbReference>
<dbReference type="Pfam" id="PF05188">
    <property type="entry name" value="MutS_II"/>
    <property type="match status" value="1"/>
</dbReference>
<dbReference type="PIRSF" id="PIRSF037677">
    <property type="entry name" value="DNA_mis_repair_Msh6"/>
    <property type="match status" value="1"/>
</dbReference>
<dbReference type="EMBL" id="KF900679">
    <property type="protein sequence ID" value="AIF03424.1"/>
    <property type="molecule type" value="Genomic_DNA"/>
</dbReference>
<dbReference type="SUPFAM" id="SSF55271">
    <property type="entry name" value="DNA repair protein MutS, domain I"/>
    <property type="match status" value="1"/>
</dbReference>
<dbReference type="HAMAP" id="MF_00096">
    <property type="entry name" value="MutS"/>
    <property type="match status" value="1"/>
</dbReference>
<evidence type="ECO:0000256" key="2">
    <source>
        <dbReference type="ARBA" id="ARBA00022741"/>
    </source>
</evidence>
<dbReference type="Gene3D" id="3.40.50.300">
    <property type="entry name" value="P-loop containing nucleotide triphosphate hydrolases"/>
    <property type="match status" value="1"/>
</dbReference>
<dbReference type="GO" id="GO:0030983">
    <property type="term" value="F:mismatched DNA binding"/>
    <property type="evidence" value="ECO:0007669"/>
    <property type="project" value="InterPro"/>
</dbReference>
<evidence type="ECO:0000256" key="8">
    <source>
        <dbReference type="NCBIfam" id="TIGR01070"/>
    </source>
</evidence>
<dbReference type="InterPro" id="IPR027417">
    <property type="entry name" value="P-loop_NTPase"/>
</dbReference>
<dbReference type="GO" id="GO:0006298">
    <property type="term" value="P:mismatch repair"/>
    <property type="evidence" value="ECO:0007669"/>
    <property type="project" value="UniProtKB-UniRule"/>
</dbReference>
<dbReference type="SUPFAM" id="SSF48334">
    <property type="entry name" value="DNA repair protein MutS, domain III"/>
    <property type="match status" value="1"/>
</dbReference>
<organism evidence="11">
    <name type="scientific">uncultured marine group II/III euryarchaeote KM3_164_G07</name>
    <dbReference type="NCBI Taxonomy" id="1457918"/>
    <lineage>
        <taxon>Archaea</taxon>
        <taxon>Methanobacteriati</taxon>
        <taxon>Methanobacteriota</taxon>
        <taxon>environmental samples</taxon>
    </lineage>
</organism>
<proteinExistence type="inferred from homology"/>
<dbReference type="SMART" id="SM00534">
    <property type="entry name" value="MUTSac"/>
    <property type="match status" value="1"/>
</dbReference>
<dbReference type="InterPro" id="IPR007696">
    <property type="entry name" value="DNA_mismatch_repair_MutS_core"/>
</dbReference>
<dbReference type="PANTHER" id="PTHR11361">
    <property type="entry name" value="DNA MISMATCH REPAIR PROTEIN MUTS FAMILY MEMBER"/>
    <property type="match status" value="1"/>
</dbReference>
<dbReference type="Pfam" id="PF00488">
    <property type="entry name" value="MutS_V"/>
    <property type="match status" value="1"/>
</dbReference>
<keyword evidence="5 7" id="KW-0238">DNA-binding</keyword>
<dbReference type="GO" id="GO:0003684">
    <property type="term" value="F:damaged DNA binding"/>
    <property type="evidence" value="ECO:0007669"/>
    <property type="project" value="UniProtKB-UniRule"/>
</dbReference>
<gene>
    <name evidence="7 11" type="primary">mutS</name>
</gene>
<dbReference type="Gene3D" id="3.40.1170.10">
    <property type="entry name" value="DNA repair protein MutS, domain I"/>
    <property type="match status" value="1"/>
</dbReference>
<dbReference type="InterPro" id="IPR007860">
    <property type="entry name" value="DNA_mmatch_repair_MutS_con_dom"/>
</dbReference>
<evidence type="ECO:0000256" key="9">
    <source>
        <dbReference type="RuleBase" id="RU003756"/>
    </source>
</evidence>
<evidence type="ECO:0000256" key="6">
    <source>
        <dbReference type="ARBA" id="ARBA00023204"/>
    </source>
</evidence>
<dbReference type="Pfam" id="PF05192">
    <property type="entry name" value="MutS_III"/>
    <property type="match status" value="1"/>
</dbReference>
<dbReference type="InterPro" id="IPR007695">
    <property type="entry name" value="DNA_mismatch_repair_MutS-lik_N"/>
</dbReference>
<comment type="similarity">
    <text evidence="1 7 9">Belongs to the DNA mismatch repair MutS family.</text>
</comment>
<name>A0A075GHJ8_9EURY</name>
<evidence type="ECO:0000259" key="10">
    <source>
        <dbReference type="PROSITE" id="PS00486"/>
    </source>
</evidence>
<dbReference type="InterPro" id="IPR007861">
    <property type="entry name" value="DNA_mismatch_repair_MutS_clamp"/>
</dbReference>
<dbReference type="SMART" id="SM00533">
    <property type="entry name" value="MUTSd"/>
    <property type="match status" value="1"/>
</dbReference>
<feature type="binding site" evidence="7">
    <location>
        <begin position="621"/>
        <end position="628"/>
    </location>
    <ligand>
        <name>ATP</name>
        <dbReference type="ChEBI" id="CHEBI:30616"/>
    </ligand>
</feature>
<dbReference type="InterPro" id="IPR000432">
    <property type="entry name" value="DNA_mismatch_repair_MutS_C"/>
</dbReference>
<dbReference type="Pfam" id="PF05190">
    <property type="entry name" value="MutS_IV"/>
    <property type="match status" value="1"/>
</dbReference>
<evidence type="ECO:0000256" key="7">
    <source>
        <dbReference type="HAMAP-Rule" id="MF_00096"/>
    </source>
</evidence>
<evidence type="ECO:0000313" key="11">
    <source>
        <dbReference type="EMBL" id="AIF03424.1"/>
    </source>
</evidence>
<feature type="domain" description="DNA mismatch repair proteins mutS family" evidence="10">
    <location>
        <begin position="695"/>
        <end position="711"/>
    </location>
</feature>
<dbReference type="GO" id="GO:0140664">
    <property type="term" value="F:ATP-dependent DNA damage sensor activity"/>
    <property type="evidence" value="ECO:0007669"/>
    <property type="project" value="InterPro"/>
</dbReference>
<dbReference type="AlphaFoldDB" id="A0A075GHJ8"/>
<dbReference type="Gene3D" id="3.30.420.110">
    <property type="entry name" value="MutS, connector domain"/>
    <property type="match status" value="1"/>
</dbReference>
<dbReference type="FunFam" id="3.40.1170.10:FF:000001">
    <property type="entry name" value="DNA mismatch repair protein MutS"/>
    <property type="match status" value="1"/>
</dbReference>
<evidence type="ECO:0000256" key="5">
    <source>
        <dbReference type="ARBA" id="ARBA00023125"/>
    </source>
</evidence>
<dbReference type="InterPro" id="IPR045076">
    <property type="entry name" value="MutS"/>
</dbReference>
<dbReference type="InterPro" id="IPR036678">
    <property type="entry name" value="MutS_con_dom_sf"/>
</dbReference>
<protein>
    <recommendedName>
        <fullName evidence="7 8">DNA mismatch repair protein MutS</fullName>
    </recommendedName>
</protein>
<dbReference type="PROSITE" id="PS00486">
    <property type="entry name" value="DNA_MISMATCH_REPAIR_2"/>
    <property type="match status" value="1"/>
</dbReference>
<dbReference type="Pfam" id="PF01624">
    <property type="entry name" value="MutS_I"/>
    <property type="match status" value="1"/>
</dbReference>